<keyword evidence="2" id="KW-1185">Reference proteome</keyword>
<sequence>MINIYEVSQDALALKHYDAVVQELRKKNTRMPSTLNKWFKSFDVNYTLKHVITAKPKDLRVIMNKCKLDKYPGYIMELHDMYKMKFSKASGYIGKAKNKYNAVQLMENLGIEVCPLCNRNYITNVEPEGRNLKRTGQLDHYHDKATYPFLAMSFFNLVPACYGCNHTKSSFELEQTPYGEVDLDPLITFKVSFNKIEDIYDEQHVKVSLDNHPSIQKNIDVLGLQDSYTKYHNKDAFSVVNTFKNYNELSRTLMIENFRELFDNEDQLWNMIFSEYVGLTDKLKSVPLAKLKKDIYEQLEKYRQSSVLS</sequence>
<dbReference type="Gene3D" id="1.10.30.50">
    <property type="match status" value="1"/>
</dbReference>
<evidence type="ECO:0008006" key="3">
    <source>
        <dbReference type="Google" id="ProtNLM"/>
    </source>
</evidence>
<organism evidence="1 2">
    <name type="scientific">Paenibacillus provencensis</name>
    <dbReference type="NCBI Taxonomy" id="441151"/>
    <lineage>
        <taxon>Bacteria</taxon>
        <taxon>Bacillati</taxon>
        <taxon>Bacillota</taxon>
        <taxon>Bacilli</taxon>
        <taxon>Bacillales</taxon>
        <taxon>Paenibacillaceae</taxon>
        <taxon>Paenibacillus</taxon>
    </lineage>
</organism>
<dbReference type="Proteomes" id="UP001597169">
    <property type="component" value="Unassembled WGS sequence"/>
</dbReference>
<accession>A0ABW3QHD6</accession>
<proteinExistence type="predicted"/>
<dbReference type="EMBL" id="JBHTKX010000009">
    <property type="protein sequence ID" value="MFD1131376.1"/>
    <property type="molecule type" value="Genomic_DNA"/>
</dbReference>
<dbReference type="RefSeq" id="WP_090727757.1">
    <property type="nucleotide sequence ID" value="NZ_JBHTKX010000009.1"/>
</dbReference>
<evidence type="ECO:0000313" key="2">
    <source>
        <dbReference type="Proteomes" id="UP001597169"/>
    </source>
</evidence>
<reference evidence="2" key="1">
    <citation type="journal article" date="2019" name="Int. J. Syst. Evol. Microbiol.">
        <title>The Global Catalogue of Microorganisms (GCM) 10K type strain sequencing project: providing services to taxonomists for standard genome sequencing and annotation.</title>
        <authorList>
            <consortium name="The Broad Institute Genomics Platform"/>
            <consortium name="The Broad Institute Genome Sequencing Center for Infectious Disease"/>
            <person name="Wu L."/>
            <person name="Ma J."/>
        </authorList>
    </citation>
    <scope>NUCLEOTIDE SEQUENCE [LARGE SCALE GENOMIC DNA]</scope>
    <source>
        <strain evidence="2">CCUG 53519</strain>
    </source>
</reference>
<gene>
    <name evidence="1" type="ORF">ACFQ3J_24970</name>
</gene>
<evidence type="ECO:0000313" key="1">
    <source>
        <dbReference type="EMBL" id="MFD1131376.1"/>
    </source>
</evidence>
<comment type="caution">
    <text evidence="1">The sequence shown here is derived from an EMBL/GenBank/DDBJ whole genome shotgun (WGS) entry which is preliminary data.</text>
</comment>
<protein>
    <recommendedName>
        <fullName evidence="3">HNH endonuclease</fullName>
    </recommendedName>
</protein>
<name>A0ABW3QHD6_9BACL</name>